<protein>
    <submittedName>
        <fullName evidence="1">Uncharacterized protein</fullName>
    </submittedName>
</protein>
<name>C9LMU2_9FIRM</name>
<dbReference type="HOGENOM" id="CLU_3250591_0_0_9"/>
<dbReference type="EMBL" id="ACIM02000001">
    <property type="protein sequence ID" value="EEW96878.1"/>
    <property type="molecule type" value="Genomic_DNA"/>
</dbReference>
<dbReference type="STRING" id="592028.GCWU000321_00847"/>
<gene>
    <name evidence="1" type="ORF">GCWU000321_00847</name>
</gene>
<reference evidence="1" key="1">
    <citation type="submission" date="2009-09" db="EMBL/GenBank/DDBJ databases">
        <authorList>
            <person name="Weinstock G."/>
            <person name="Sodergren E."/>
            <person name="Clifton S."/>
            <person name="Fulton L."/>
            <person name="Fulton B."/>
            <person name="Courtney L."/>
            <person name="Fronick C."/>
            <person name="Harrison M."/>
            <person name="Strong C."/>
            <person name="Farmer C."/>
            <person name="Delahaunty K."/>
            <person name="Markovic C."/>
            <person name="Hall O."/>
            <person name="Minx P."/>
            <person name="Tomlinson C."/>
            <person name="Mitreva M."/>
            <person name="Nelson J."/>
            <person name="Hou S."/>
            <person name="Wollam A."/>
            <person name="Pepin K.H."/>
            <person name="Johnson M."/>
            <person name="Bhonagiri V."/>
            <person name="Nash W.E."/>
            <person name="Warren W."/>
            <person name="Chinwalla A."/>
            <person name="Mardis E.R."/>
            <person name="Wilson R.K."/>
        </authorList>
    </citation>
    <scope>NUCLEOTIDE SEQUENCE [LARGE SCALE GENOMIC DNA]</scope>
    <source>
        <strain evidence="1">DSM 15470</strain>
    </source>
</reference>
<dbReference type="Proteomes" id="UP000004736">
    <property type="component" value="Unassembled WGS sequence"/>
</dbReference>
<dbReference type="AlphaFoldDB" id="C9LMU2"/>
<keyword evidence="2" id="KW-1185">Reference proteome</keyword>
<comment type="caution">
    <text evidence="1">The sequence shown here is derived from an EMBL/GenBank/DDBJ whole genome shotgun (WGS) entry which is preliminary data.</text>
</comment>
<evidence type="ECO:0000313" key="2">
    <source>
        <dbReference type="Proteomes" id="UP000004736"/>
    </source>
</evidence>
<evidence type="ECO:0000313" key="1">
    <source>
        <dbReference type="EMBL" id="EEW96878.1"/>
    </source>
</evidence>
<organism evidence="1 2">
    <name type="scientific">Dialister invisus DSM 15470</name>
    <dbReference type="NCBI Taxonomy" id="592028"/>
    <lineage>
        <taxon>Bacteria</taxon>
        <taxon>Bacillati</taxon>
        <taxon>Bacillota</taxon>
        <taxon>Negativicutes</taxon>
        <taxon>Veillonellales</taxon>
        <taxon>Veillonellaceae</taxon>
        <taxon>Dialister</taxon>
    </lineage>
</organism>
<proteinExistence type="predicted"/>
<sequence>MQNDEIESSVLNIQSVKDVLIFPLTVEIFQHIIDITNKNQGL</sequence>
<accession>C9LMU2</accession>